<evidence type="ECO:0000256" key="2">
    <source>
        <dbReference type="ARBA" id="ARBA00023125"/>
    </source>
</evidence>
<dbReference type="GO" id="GO:0003677">
    <property type="term" value="F:DNA binding"/>
    <property type="evidence" value="ECO:0007669"/>
    <property type="project" value="UniProtKB-KW"/>
</dbReference>
<evidence type="ECO:0000259" key="4">
    <source>
        <dbReference type="PROSITE" id="PS50949"/>
    </source>
</evidence>
<dbReference type="RefSeq" id="WP_097942238.1">
    <property type="nucleotide sequence ID" value="NZ_BLKS01000001.1"/>
</dbReference>
<dbReference type="SUPFAM" id="SSF48008">
    <property type="entry name" value="GntR ligand-binding domain-like"/>
    <property type="match status" value="1"/>
</dbReference>
<dbReference type="Gene3D" id="1.10.10.10">
    <property type="entry name" value="Winged helix-like DNA-binding domain superfamily/Winged helix DNA-binding domain"/>
    <property type="match status" value="1"/>
</dbReference>
<feature type="domain" description="HTH gntR-type" evidence="4">
    <location>
        <begin position="18"/>
        <end position="90"/>
    </location>
</feature>
<keyword evidence="1" id="KW-0805">Transcription regulation</keyword>
<evidence type="ECO:0000256" key="1">
    <source>
        <dbReference type="ARBA" id="ARBA00023015"/>
    </source>
</evidence>
<dbReference type="Pfam" id="PF00392">
    <property type="entry name" value="GntR"/>
    <property type="match status" value="1"/>
</dbReference>
<dbReference type="SMART" id="SM00895">
    <property type="entry name" value="FCD"/>
    <property type="match status" value="1"/>
</dbReference>
<dbReference type="PANTHER" id="PTHR43537:SF5">
    <property type="entry name" value="UXU OPERON TRANSCRIPTIONAL REGULATOR"/>
    <property type="match status" value="1"/>
</dbReference>
<dbReference type="GO" id="GO:0003700">
    <property type="term" value="F:DNA-binding transcription factor activity"/>
    <property type="evidence" value="ECO:0007669"/>
    <property type="project" value="InterPro"/>
</dbReference>
<reference evidence="6 7" key="1">
    <citation type="submission" date="2017-10" db="EMBL/GenBank/DDBJ databases">
        <title>The new phylogeny of genus Mycobacterium.</title>
        <authorList>
            <person name="Tortoli E."/>
            <person name="Trovato A."/>
            <person name="Cirillo D.M."/>
        </authorList>
    </citation>
    <scope>NUCLEOTIDE SEQUENCE [LARGE SCALE GENOMIC DNA]</scope>
    <source>
        <strain evidence="6 7">CCUG37673</strain>
    </source>
</reference>
<dbReference type="InterPro" id="IPR008920">
    <property type="entry name" value="TF_FadR/GntR_C"/>
</dbReference>
<name>A0A2A7MUZ5_MYCAG</name>
<dbReference type="EMBL" id="BLKS01000001">
    <property type="protein sequence ID" value="GFG53516.1"/>
    <property type="molecule type" value="Genomic_DNA"/>
</dbReference>
<dbReference type="SMART" id="SM00345">
    <property type="entry name" value="HTH_GNTR"/>
    <property type="match status" value="1"/>
</dbReference>
<dbReference type="SUPFAM" id="SSF46785">
    <property type="entry name" value="Winged helix' DNA-binding domain"/>
    <property type="match status" value="1"/>
</dbReference>
<evidence type="ECO:0000313" key="7">
    <source>
        <dbReference type="Proteomes" id="UP000220914"/>
    </source>
</evidence>
<accession>A0A2A7MUZ5</accession>
<dbReference type="CDD" id="cd07377">
    <property type="entry name" value="WHTH_GntR"/>
    <property type="match status" value="1"/>
</dbReference>
<dbReference type="Proteomes" id="UP000465302">
    <property type="component" value="Unassembled WGS sequence"/>
</dbReference>
<proteinExistence type="predicted"/>
<evidence type="ECO:0000313" key="5">
    <source>
        <dbReference type="EMBL" id="GFG53516.1"/>
    </source>
</evidence>
<dbReference type="AlphaFoldDB" id="A0A2A7MUZ5"/>
<dbReference type="Gene3D" id="1.20.120.530">
    <property type="entry name" value="GntR ligand-binding domain-like"/>
    <property type="match status" value="1"/>
</dbReference>
<dbReference type="Proteomes" id="UP000220914">
    <property type="component" value="Unassembled WGS sequence"/>
</dbReference>
<evidence type="ECO:0000313" key="8">
    <source>
        <dbReference type="Proteomes" id="UP000465302"/>
    </source>
</evidence>
<dbReference type="InterPro" id="IPR011711">
    <property type="entry name" value="GntR_C"/>
</dbReference>
<protein>
    <submittedName>
        <fullName evidence="6">GntR family transcriptional regulator</fullName>
    </submittedName>
</protein>
<dbReference type="InterPro" id="IPR000524">
    <property type="entry name" value="Tscrpt_reg_HTH_GntR"/>
</dbReference>
<dbReference type="OrthoDB" id="7989071at2"/>
<evidence type="ECO:0000256" key="3">
    <source>
        <dbReference type="ARBA" id="ARBA00023163"/>
    </source>
</evidence>
<sequence length="242" mass="25630">MAAAETSSAARWKPLARLRTHEMVVAEIESQLSTGELKVGHRLPPERQFAEVLGVSRGAVREALRILEAVGVLKAGTGAGPSSGSVVVSRDTTGMAMVLRMHLHVGSFSPDDLVEVRQLLEEVAARKAAEVAENGSDIAELRSLVDRMNLTQDHKILDDLKADFHSRLLQMSGNALAVMLAGAMNKSVPPPDTPETGSQAMAYTAIVDAIAAGDGHGAARLLTAVWEASRRPTGLSRLGRAS</sequence>
<dbReference type="InterPro" id="IPR036390">
    <property type="entry name" value="WH_DNA-bd_sf"/>
</dbReference>
<dbReference type="PROSITE" id="PS50949">
    <property type="entry name" value="HTH_GNTR"/>
    <property type="match status" value="1"/>
</dbReference>
<dbReference type="PRINTS" id="PR00035">
    <property type="entry name" value="HTHGNTR"/>
</dbReference>
<dbReference type="EMBL" id="PDCP01000046">
    <property type="protein sequence ID" value="PEG35380.1"/>
    <property type="molecule type" value="Genomic_DNA"/>
</dbReference>
<gene>
    <name evidence="6" type="ORF">CQY20_22170</name>
    <name evidence="5" type="ORF">MAGR_49570</name>
</gene>
<organism evidence="6 7">
    <name type="scientific">Mycolicibacterium agri</name>
    <name type="common">Mycobacterium agri</name>
    <dbReference type="NCBI Taxonomy" id="36811"/>
    <lineage>
        <taxon>Bacteria</taxon>
        <taxon>Bacillati</taxon>
        <taxon>Actinomycetota</taxon>
        <taxon>Actinomycetes</taxon>
        <taxon>Mycobacteriales</taxon>
        <taxon>Mycobacteriaceae</taxon>
        <taxon>Mycolicibacterium</taxon>
    </lineage>
</organism>
<dbReference type="Pfam" id="PF07729">
    <property type="entry name" value="FCD"/>
    <property type="match status" value="1"/>
</dbReference>
<dbReference type="InterPro" id="IPR036388">
    <property type="entry name" value="WH-like_DNA-bd_sf"/>
</dbReference>
<keyword evidence="3" id="KW-0804">Transcription</keyword>
<comment type="caution">
    <text evidence="6">The sequence shown here is derived from an EMBL/GenBank/DDBJ whole genome shotgun (WGS) entry which is preliminary data.</text>
</comment>
<dbReference type="PANTHER" id="PTHR43537">
    <property type="entry name" value="TRANSCRIPTIONAL REGULATOR, GNTR FAMILY"/>
    <property type="match status" value="1"/>
</dbReference>
<reference evidence="5" key="3">
    <citation type="submission" date="2020-02" db="EMBL/GenBank/DDBJ databases">
        <authorList>
            <person name="Matsumoto Y."/>
            <person name="Motooka D."/>
            <person name="Nakamura S."/>
        </authorList>
    </citation>
    <scope>NUCLEOTIDE SEQUENCE</scope>
    <source>
        <strain evidence="5">JCM 6377</strain>
    </source>
</reference>
<evidence type="ECO:0000313" key="6">
    <source>
        <dbReference type="EMBL" id="PEG35380.1"/>
    </source>
</evidence>
<keyword evidence="2" id="KW-0238">DNA-binding</keyword>
<keyword evidence="7" id="KW-1185">Reference proteome</keyword>
<reference evidence="5 8" key="2">
    <citation type="journal article" date="2019" name="Emerg. Microbes Infect.">
        <title>Comprehensive subspecies identification of 175 nontuberculous mycobacteria species based on 7547 genomic profiles.</title>
        <authorList>
            <person name="Matsumoto Y."/>
            <person name="Kinjo T."/>
            <person name="Motooka D."/>
            <person name="Nabeya D."/>
            <person name="Jung N."/>
            <person name="Uechi K."/>
            <person name="Horii T."/>
            <person name="Iida T."/>
            <person name="Fujita J."/>
            <person name="Nakamura S."/>
        </authorList>
    </citation>
    <scope>NUCLEOTIDE SEQUENCE [LARGE SCALE GENOMIC DNA]</scope>
    <source>
        <strain evidence="5 8">JCM 6377</strain>
    </source>
</reference>